<dbReference type="SMART" id="SM00471">
    <property type="entry name" value="HDc"/>
    <property type="match status" value="1"/>
</dbReference>
<dbReference type="SMART" id="SM00062">
    <property type="entry name" value="PBPb"/>
    <property type="match status" value="1"/>
</dbReference>
<accession>A0A094JGU6</accession>
<dbReference type="eggNOG" id="COG0834">
    <property type="taxonomic scope" value="Bacteria"/>
</dbReference>
<dbReference type="EMBL" id="JPEO01000001">
    <property type="protein sequence ID" value="KFZ39190.1"/>
    <property type="molecule type" value="Genomic_DNA"/>
</dbReference>
<comment type="caution">
    <text evidence="2">The sequence shown here is derived from an EMBL/GenBank/DDBJ whole genome shotgun (WGS) entry which is preliminary data.</text>
</comment>
<dbReference type="SUPFAM" id="SSF109604">
    <property type="entry name" value="HD-domain/PDEase-like"/>
    <property type="match status" value="2"/>
</dbReference>
<dbReference type="Gene3D" id="6.10.340.10">
    <property type="match status" value="1"/>
</dbReference>
<dbReference type="RefSeq" id="WP_052074420.1">
    <property type="nucleotide sequence ID" value="NZ_JPEO01000001.1"/>
</dbReference>
<dbReference type="CDD" id="cd00077">
    <property type="entry name" value="HDc"/>
    <property type="match status" value="2"/>
</dbReference>
<feature type="domain" description="HD-GYP" evidence="1">
    <location>
        <begin position="821"/>
        <end position="1039"/>
    </location>
</feature>
<dbReference type="OrthoDB" id="9764808at2"/>
<dbReference type="Pfam" id="PF13487">
    <property type="entry name" value="HD_5"/>
    <property type="match status" value="1"/>
</dbReference>
<dbReference type="GO" id="GO:0008081">
    <property type="term" value="F:phosphoric diester hydrolase activity"/>
    <property type="evidence" value="ECO:0007669"/>
    <property type="project" value="UniProtKB-ARBA"/>
</dbReference>
<dbReference type="PANTHER" id="PTHR43155:SF2">
    <property type="entry name" value="CYCLIC DI-GMP PHOSPHODIESTERASE PA4108"/>
    <property type="match status" value="1"/>
</dbReference>
<dbReference type="AlphaFoldDB" id="A0A094JGU6"/>
<dbReference type="Proteomes" id="UP000029264">
    <property type="component" value="Unassembled WGS sequence"/>
</dbReference>
<evidence type="ECO:0000313" key="3">
    <source>
        <dbReference type="Proteomes" id="UP000029264"/>
    </source>
</evidence>
<gene>
    <name evidence="2" type="ORF">HR45_02015</name>
</gene>
<reference evidence="2 3" key="1">
    <citation type="submission" date="2014-06" db="EMBL/GenBank/DDBJ databases">
        <title>Shewanella sp. YQH10.</title>
        <authorList>
            <person name="Liu Y."/>
            <person name="Zeng R."/>
        </authorList>
    </citation>
    <scope>NUCLEOTIDE SEQUENCE [LARGE SCALE GENOMIC DNA]</scope>
    <source>
        <strain evidence="2 3">YQH10</strain>
    </source>
</reference>
<dbReference type="Gene3D" id="3.40.190.10">
    <property type="entry name" value="Periplasmic binding protein-like II"/>
    <property type="match status" value="2"/>
</dbReference>
<dbReference type="Gene3D" id="3.30.450.20">
    <property type="entry name" value="PAS domain"/>
    <property type="match status" value="2"/>
</dbReference>
<dbReference type="CDD" id="cd01007">
    <property type="entry name" value="PBP2_BvgS_HisK_like"/>
    <property type="match status" value="1"/>
</dbReference>
<proteinExistence type="predicted"/>
<dbReference type="STRING" id="1515746.HR45_02015"/>
<dbReference type="eggNOG" id="COG3437">
    <property type="taxonomic scope" value="Bacteria"/>
</dbReference>
<dbReference type="InterPro" id="IPR003607">
    <property type="entry name" value="HD/PDEase_dom"/>
</dbReference>
<dbReference type="PROSITE" id="PS51832">
    <property type="entry name" value="HD_GYP"/>
    <property type="match status" value="1"/>
</dbReference>
<name>A0A094JGU6_9GAMM</name>
<dbReference type="InterPro" id="IPR037522">
    <property type="entry name" value="HD_GYP_dom"/>
</dbReference>
<dbReference type="PANTHER" id="PTHR43155">
    <property type="entry name" value="CYCLIC DI-GMP PHOSPHODIESTERASE PA4108-RELATED"/>
    <property type="match status" value="1"/>
</dbReference>
<keyword evidence="3" id="KW-1185">Reference proteome</keyword>
<dbReference type="SUPFAM" id="SSF53850">
    <property type="entry name" value="Periplasmic binding protein-like II"/>
    <property type="match status" value="1"/>
</dbReference>
<dbReference type="InterPro" id="IPR001638">
    <property type="entry name" value="Solute-binding_3/MltF_N"/>
</dbReference>
<evidence type="ECO:0000313" key="2">
    <source>
        <dbReference type="EMBL" id="KFZ39190.1"/>
    </source>
</evidence>
<sequence length="1063" mass="121110">MLNLRKVMGRLNFSIQVTVVSVFIFATLLTAVVALSLQYHFSFSLAKDNVEQSFRHFGAEVGRSLKQLDRDASSTVKILAKQEQATALAEVAPNRLPLFAEFMRANPMFYAIYMGFDDGDMYEVINLDSSPQIRIMYNADMQDRWILLTVSDVNGQRLRQLAFMDDEFNVRHRRNEVSSYMANKRLWYQQAKQGAVSKTEPYLFQHLQAPGQTYSLKSDNGKTVFAVDIALSSVLQYFSDKMQDKDTKAFIFQPSGNLIAAVNGNSRSAPMPKMAPLDWTVSQREVLSRYPWLKVSNERNWSPIDFTIYGDPKGYSIDFLKLLSDATGIQFNYVNGVGWQSLLSLFNQHDIDMLQSINKSDTNIELGVFSKPYLDLPYVLVTNEQQPELYNIASLYGKTIAIPRGWTIIHYLQRAYPQINIKEVDSTQGVLKAVVNGEVYGGIDSEAVLKYEAANYFISGLKYHPQLDLSQIGVPSELHLVLQKGDEELLPIINQAIDAVNERYKSLLTERWLSGQWQQSSSTTVPYAGLIDLAAAPAKLDSLQQLTEQGEDFFVYVTPVDHSDTYTHFLAVLLPRNELLSAAIHRIALSLGITIAVLLILSPASWLFSAPIVSPIKRLAQENEKIKQRQYDKLDIPRSSITEIHSLGQSMLEMSHSIEQHEQSQQELLDAFIQLIAQAIDYKSPYTAGHCLRVPELALMLVRRANATNEAPFADFHFESESEWREFKVGAWLHDCGKITTPEHIVDKGSKLEMIYNRIHEVRMRFEVLLRDAEIDYLQQVAKHPQKQAEFAHQREVKRAQIMEDFAFVAKTNVGGELLSDEDKARLRQISQQQWTRYLSDRLGLGPLEERCYDELSAEEQLPVKEPLLADKPIHKVPRYHSVDYPEHLGIKMDVPALLYNHGELHNLMIERGTLTAEDRFKINEHIVSTIQMLDTLPFPADMAKVPRYASTHHETLDGRGYPRRLTAESLSIPERIMVLADIFEALTASDRPYKKAKPVSVSIKILYQMVQQGHVDADVFKLFLSSGIYLEYARRYLDDAQIDVVDIEAYMDAEWQKPDQAN</sequence>
<protein>
    <recommendedName>
        <fullName evidence="1">HD-GYP domain-containing protein</fullName>
    </recommendedName>
</protein>
<dbReference type="eggNOG" id="COG2206">
    <property type="taxonomic scope" value="Bacteria"/>
</dbReference>
<evidence type="ECO:0000259" key="1">
    <source>
        <dbReference type="PROSITE" id="PS51832"/>
    </source>
</evidence>
<dbReference type="Gene3D" id="1.10.3210.10">
    <property type="entry name" value="Hypothetical protein af1432"/>
    <property type="match status" value="2"/>
</dbReference>
<organism evidence="2 3">
    <name type="scientific">Shewanella mangrovi</name>
    <dbReference type="NCBI Taxonomy" id="1515746"/>
    <lineage>
        <taxon>Bacteria</taxon>
        <taxon>Pseudomonadati</taxon>
        <taxon>Pseudomonadota</taxon>
        <taxon>Gammaproteobacteria</taxon>
        <taxon>Alteromonadales</taxon>
        <taxon>Shewanellaceae</taxon>
        <taxon>Shewanella</taxon>
    </lineage>
</organism>
<dbReference type="Pfam" id="PF00497">
    <property type="entry name" value="SBP_bac_3"/>
    <property type="match status" value="1"/>
</dbReference>